<name>A0ABM1VRR8_APLCA</name>
<evidence type="ECO:0000256" key="1">
    <source>
        <dbReference type="SAM" id="MobiDB-lite"/>
    </source>
</evidence>
<evidence type="ECO:0000313" key="2">
    <source>
        <dbReference type="Proteomes" id="UP000694888"/>
    </source>
</evidence>
<organism evidence="2 3">
    <name type="scientific">Aplysia californica</name>
    <name type="common">California sea hare</name>
    <dbReference type="NCBI Taxonomy" id="6500"/>
    <lineage>
        <taxon>Eukaryota</taxon>
        <taxon>Metazoa</taxon>
        <taxon>Spiralia</taxon>
        <taxon>Lophotrochozoa</taxon>
        <taxon>Mollusca</taxon>
        <taxon>Gastropoda</taxon>
        <taxon>Heterobranchia</taxon>
        <taxon>Euthyneura</taxon>
        <taxon>Tectipleura</taxon>
        <taxon>Aplysiida</taxon>
        <taxon>Aplysioidea</taxon>
        <taxon>Aplysiidae</taxon>
        <taxon>Aplysia</taxon>
    </lineage>
</organism>
<dbReference type="RefSeq" id="XP_035825110.1">
    <property type="nucleotide sequence ID" value="XM_035969217.1"/>
</dbReference>
<feature type="compositionally biased region" description="Basic and acidic residues" evidence="1">
    <location>
        <begin position="174"/>
        <end position="184"/>
    </location>
</feature>
<gene>
    <name evidence="3" type="primary">LOC106011475</name>
</gene>
<evidence type="ECO:0000313" key="3">
    <source>
        <dbReference type="RefSeq" id="XP_035825110.1"/>
    </source>
</evidence>
<sequence length="217" mass="24157">MSSVDFVPIPSEDRTLIQSQPTPQSQLQQQPAPPSLPQQQQQHQPGSPLRQCSAPAEFGSLEAPRKRDELEDEDDPGYTNHQDVNSHQQQQRKVRHKRLTLKERGTSIPPPMNSSAKHQDVPLSPTLSTSSSSSESGQIHPHRSDIPTIFESSGDGAGGGALGRHAYRQTRPHSMPDHLLRVVEQEDDLSDWESPVEVDLANPPARKNTQSSWRKIR</sequence>
<keyword evidence="2" id="KW-1185">Reference proteome</keyword>
<feature type="compositionally biased region" description="Acidic residues" evidence="1">
    <location>
        <begin position="185"/>
        <end position="196"/>
    </location>
</feature>
<feature type="compositionally biased region" description="Polar residues" evidence="1">
    <location>
        <begin position="207"/>
        <end position="217"/>
    </location>
</feature>
<feature type="non-terminal residue" evidence="3">
    <location>
        <position position="217"/>
    </location>
</feature>
<feature type="region of interest" description="Disordered" evidence="1">
    <location>
        <begin position="1"/>
        <end position="217"/>
    </location>
</feature>
<reference evidence="3" key="1">
    <citation type="submission" date="2025-08" db="UniProtKB">
        <authorList>
            <consortium name="RefSeq"/>
        </authorList>
    </citation>
    <scope>IDENTIFICATION</scope>
</reference>
<feature type="compositionally biased region" description="Low complexity" evidence="1">
    <location>
        <begin position="37"/>
        <end position="51"/>
    </location>
</feature>
<accession>A0ABM1VRR8</accession>
<dbReference type="GeneID" id="106011475"/>
<proteinExistence type="predicted"/>
<feature type="compositionally biased region" description="Low complexity" evidence="1">
    <location>
        <begin position="16"/>
        <end position="30"/>
    </location>
</feature>
<feature type="compositionally biased region" description="Basic residues" evidence="1">
    <location>
        <begin position="90"/>
        <end position="99"/>
    </location>
</feature>
<protein>
    <submittedName>
        <fullName evidence="3">RNA polymerase II degradation factor 1</fullName>
    </submittedName>
</protein>
<feature type="compositionally biased region" description="Low complexity" evidence="1">
    <location>
        <begin position="122"/>
        <end position="134"/>
    </location>
</feature>
<dbReference type="Proteomes" id="UP000694888">
    <property type="component" value="Unplaced"/>
</dbReference>